<dbReference type="AlphaFoldDB" id="A0A1T4PZY0"/>
<accession>A0A1T4PZY0</accession>
<keyword evidence="6" id="KW-1185">Reference proteome</keyword>
<proteinExistence type="predicted"/>
<sequence>MSQSIFTRKSRLLSLCLSLSLGFSATATWATERIIVPIVFYTPDTGVAGGASIIWVKPYEEASKPRKDSLSTFIFLTQKGQSMFATSANKFLDQGNWLLTPSIALGLSNSNHYAFGATAPANSLEKYESEFIKLKLGAGKQLWQDTFLGPELVLERLNYTDLNKAPQLSAYLNQQAEPNSQSLHGLGIRLKRDTRDSSFYPTQGVLSQFALRRFDRALGSDFNYDRFELEHRRYLPMGDKSVLAIQAKIDVAQGNTPYSDLPTLGGANSLRGVLKDRYRDNAALSTQIEWRQIVSARWGYAVFMGAGDVFDGLNNTRFTHLKYAFGSGLRYALNDQERINLRLDLGYGGALGSAEADGMNMYIQITEAF</sequence>
<evidence type="ECO:0000259" key="4">
    <source>
        <dbReference type="Pfam" id="PF01103"/>
    </source>
</evidence>
<keyword evidence="3" id="KW-0732">Signal</keyword>
<dbReference type="Pfam" id="PF01103">
    <property type="entry name" value="Omp85"/>
    <property type="match status" value="1"/>
</dbReference>
<evidence type="ECO:0000256" key="3">
    <source>
        <dbReference type="SAM" id="SignalP"/>
    </source>
</evidence>
<keyword evidence="2" id="KW-0472">Membrane</keyword>
<reference evidence="5 6" key="1">
    <citation type="submission" date="2017-01" db="EMBL/GenBank/DDBJ databases">
        <title>Genome Sequencing of a Marine Spirillum, Oceanospirillum multiglobuliferum ATCC 33336, from Japan.</title>
        <authorList>
            <person name="Carney J.G."/>
            <person name="Trachtenberg A.M."/>
            <person name="Rheaume B.A."/>
            <person name="Linnane J.D."/>
            <person name="Pitts N.L."/>
            <person name="Mykles D.L."/>
            <person name="Maclea K.S."/>
        </authorList>
    </citation>
    <scope>NUCLEOTIDE SEQUENCE [LARGE SCALE GENOMIC DNA]</scope>
    <source>
        <strain evidence="5 6">ATCC 33336</strain>
    </source>
</reference>
<dbReference type="InterPro" id="IPR000184">
    <property type="entry name" value="Bac_surfAg_D15"/>
</dbReference>
<organism evidence="5 6">
    <name type="scientific">Oceanospirillum multiglobuliferum</name>
    <dbReference type="NCBI Taxonomy" id="64969"/>
    <lineage>
        <taxon>Bacteria</taxon>
        <taxon>Pseudomonadati</taxon>
        <taxon>Pseudomonadota</taxon>
        <taxon>Gammaproteobacteria</taxon>
        <taxon>Oceanospirillales</taxon>
        <taxon>Oceanospirillaceae</taxon>
        <taxon>Oceanospirillum</taxon>
    </lineage>
</organism>
<evidence type="ECO:0000313" key="6">
    <source>
        <dbReference type="Proteomes" id="UP000191418"/>
    </source>
</evidence>
<dbReference type="STRING" id="64969.SAMN02745127_01686"/>
<gene>
    <name evidence="5" type="ORF">BTE48_08655</name>
</gene>
<feature type="signal peptide" evidence="3">
    <location>
        <begin position="1"/>
        <end position="27"/>
    </location>
</feature>
<feature type="domain" description="Bacterial surface antigen (D15)" evidence="4">
    <location>
        <begin position="89"/>
        <end position="334"/>
    </location>
</feature>
<dbReference type="Gene3D" id="2.40.160.50">
    <property type="entry name" value="membrane protein fhac: a member of the omp85/tpsb transporter family"/>
    <property type="match status" value="1"/>
</dbReference>
<dbReference type="OrthoDB" id="6381305at2"/>
<evidence type="ECO:0000256" key="2">
    <source>
        <dbReference type="ARBA" id="ARBA00023136"/>
    </source>
</evidence>
<evidence type="ECO:0000313" key="5">
    <source>
        <dbReference type="EMBL" id="OPX55450.1"/>
    </source>
</evidence>
<name>A0A1T4PZY0_9GAMM</name>
<comment type="caution">
    <text evidence="5">The sequence shown here is derived from an EMBL/GenBank/DDBJ whole genome shotgun (WGS) entry which is preliminary data.</text>
</comment>
<dbReference type="GO" id="GO:0019867">
    <property type="term" value="C:outer membrane"/>
    <property type="evidence" value="ECO:0007669"/>
    <property type="project" value="InterPro"/>
</dbReference>
<comment type="subcellular location">
    <subcellularLocation>
        <location evidence="1">Membrane</location>
    </subcellularLocation>
</comment>
<dbReference type="RefSeq" id="WP_078745288.1">
    <property type="nucleotide sequence ID" value="NZ_FUXG01000010.1"/>
</dbReference>
<dbReference type="EMBL" id="MTSM01000009">
    <property type="protein sequence ID" value="OPX55450.1"/>
    <property type="molecule type" value="Genomic_DNA"/>
</dbReference>
<dbReference type="Proteomes" id="UP000191418">
    <property type="component" value="Unassembled WGS sequence"/>
</dbReference>
<evidence type="ECO:0000256" key="1">
    <source>
        <dbReference type="ARBA" id="ARBA00004370"/>
    </source>
</evidence>
<feature type="chain" id="PRO_5012775254" description="Bacterial surface antigen (D15) domain-containing protein" evidence="3">
    <location>
        <begin position="28"/>
        <end position="369"/>
    </location>
</feature>
<protein>
    <recommendedName>
        <fullName evidence="4">Bacterial surface antigen (D15) domain-containing protein</fullName>
    </recommendedName>
</protein>